<dbReference type="PANTHER" id="PTHR31589:SF223">
    <property type="entry name" value="PROTEIN, PUTATIVE (DUF239)-RELATED"/>
    <property type="match status" value="1"/>
</dbReference>
<dbReference type="PANTHER" id="PTHR31589">
    <property type="entry name" value="PROTEIN, PUTATIVE (DUF239)-RELATED-RELATED"/>
    <property type="match status" value="1"/>
</dbReference>
<name>A0A2P5FTY6_TREOI</name>
<reference evidence="3" key="1">
    <citation type="submission" date="2016-06" db="EMBL/GenBank/DDBJ databases">
        <title>Parallel loss of symbiosis genes in relatives of nitrogen-fixing non-legume Parasponia.</title>
        <authorList>
            <person name="Van Velzen R."/>
            <person name="Holmer R."/>
            <person name="Bu F."/>
            <person name="Rutten L."/>
            <person name="Van Zeijl A."/>
            <person name="Liu W."/>
            <person name="Santuari L."/>
            <person name="Cao Q."/>
            <person name="Sharma T."/>
            <person name="Shen D."/>
            <person name="Roswanjaya Y."/>
            <person name="Wardhani T."/>
            <person name="Kalhor M.S."/>
            <person name="Jansen J."/>
            <person name="Van den Hoogen J."/>
            <person name="Gungor B."/>
            <person name="Hartog M."/>
            <person name="Hontelez J."/>
            <person name="Verver J."/>
            <person name="Yang W.-C."/>
            <person name="Schijlen E."/>
            <person name="Repin R."/>
            <person name="Schilthuizen M."/>
            <person name="Schranz E."/>
            <person name="Heidstra R."/>
            <person name="Miyata K."/>
            <person name="Fedorova E."/>
            <person name="Kohlen W."/>
            <person name="Bisseling T."/>
            <person name="Smit S."/>
            <person name="Geurts R."/>
        </authorList>
    </citation>
    <scope>NUCLEOTIDE SEQUENCE [LARGE SCALE GENOMIC DNA]</scope>
    <source>
        <strain evidence="3">cv. RG33-2</strain>
    </source>
</reference>
<protein>
    <recommendedName>
        <fullName evidence="1">Neprosin PEP catalytic domain-containing protein</fullName>
    </recommendedName>
</protein>
<comment type="caution">
    <text evidence="2">The sequence shown here is derived from an EMBL/GenBank/DDBJ whole genome shotgun (WGS) entry which is preliminary data.</text>
</comment>
<dbReference type="InterPro" id="IPR053168">
    <property type="entry name" value="Glutamic_endopeptidase"/>
</dbReference>
<dbReference type="OrthoDB" id="1858978at2759"/>
<sequence length="130" mass="14088">MTLKLNDEANGNWWLEIGENDTQIGFWPQRIFSGGLNDLATYLDWGGEAYSPPNESGLPQMGSGFILSGSVYEDSFCEQITTINEAHDPVDAGDTEVIGNENVTLPYGVRDYPDTGGDLRHLVSFGGPGS</sequence>
<dbReference type="AlphaFoldDB" id="A0A2P5FTY6"/>
<keyword evidence="3" id="KW-1185">Reference proteome</keyword>
<dbReference type="Proteomes" id="UP000237000">
    <property type="component" value="Unassembled WGS sequence"/>
</dbReference>
<dbReference type="STRING" id="63057.A0A2P5FTY6"/>
<gene>
    <name evidence="2" type="ORF">TorRG33x02_030160</name>
</gene>
<dbReference type="InterPro" id="IPR004314">
    <property type="entry name" value="Neprosin"/>
</dbReference>
<organism evidence="2 3">
    <name type="scientific">Trema orientale</name>
    <name type="common">Charcoal tree</name>
    <name type="synonym">Celtis orientalis</name>
    <dbReference type="NCBI Taxonomy" id="63057"/>
    <lineage>
        <taxon>Eukaryota</taxon>
        <taxon>Viridiplantae</taxon>
        <taxon>Streptophyta</taxon>
        <taxon>Embryophyta</taxon>
        <taxon>Tracheophyta</taxon>
        <taxon>Spermatophyta</taxon>
        <taxon>Magnoliopsida</taxon>
        <taxon>eudicotyledons</taxon>
        <taxon>Gunneridae</taxon>
        <taxon>Pentapetalae</taxon>
        <taxon>rosids</taxon>
        <taxon>fabids</taxon>
        <taxon>Rosales</taxon>
        <taxon>Cannabaceae</taxon>
        <taxon>Trema</taxon>
    </lineage>
</organism>
<proteinExistence type="predicted"/>
<dbReference type="Pfam" id="PF03080">
    <property type="entry name" value="Neprosin"/>
    <property type="match status" value="1"/>
</dbReference>
<dbReference type="EMBL" id="JXTC01000009">
    <property type="protein sequence ID" value="POO01262.1"/>
    <property type="molecule type" value="Genomic_DNA"/>
</dbReference>
<feature type="domain" description="Neprosin PEP catalytic" evidence="1">
    <location>
        <begin position="1"/>
        <end position="130"/>
    </location>
</feature>
<dbReference type="InParanoid" id="A0A2P5FTY6"/>
<evidence type="ECO:0000313" key="2">
    <source>
        <dbReference type="EMBL" id="POO01262.1"/>
    </source>
</evidence>
<evidence type="ECO:0000313" key="3">
    <source>
        <dbReference type="Proteomes" id="UP000237000"/>
    </source>
</evidence>
<dbReference type="PROSITE" id="PS52045">
    <property type="entry name" value="NEPROSIN_PEP_CD"/>
    <property type="match status" value="1"/>
</dbReference>
<accession>A0A2P5FTY6</accession>
<evidence type="ECO:0000259" key="1">
    <source>
        <dbReference type="PROSITE" id="PS52045"/>
    </source>
</evidence>